<dbReference type="CDD" id="cd13905">
    <property type="entry name" value="CuRO_3_tcLLC2_insect_like"/>
    <property type="match status" value="2"/>
</dbReference>
<organism evidence="8 9">
    <name type="scientific">Aphidius gifuensis</name>
    <name type="common">Parasitoid wasp</name>
    <dbReference type="NCBI Taxonomy" id="684658"/>
    <lineage>
        <taxon>Eukaryota</taxon>
        <taxon>Metazoa</taxon>
        <taxon>Ecdysozoa</taxon>
        <taxon>Arthropoda</taxon>
        <taxon>Hexapoda</taxon>
        <taxon>Insecta</taxon>
        <taxon>Pterygota</taxon>
        <taxon>Neoptera</taxon>
        <taxon>Endopterygota</taxon>
        <taxon>Hymenoptera</taxon>
        <taxon>Apocrita</taxon>
        <taxon>Ichneumonoidea</taxon>
        <taxon>Braconidae</taxon>
        <taxon>Aphidiinae</taxon>
        <taxon>Aphidius</taxon>
    </lineage>
</organism>
<dbReference type="InterPro" id="IPR045087">
    <property type="entry name" value="Cu-oxidase_fam"/>
</dbReference>
<dbReference type="Gene3D" id="2.60.40.420">
    <property type="entry name" value="Cupredoxins - blue copper proteins"/>
    <property type="match status" value="6"/>
</dbReference>
<evidence type="ECO:0000256" key="2">
    <source>
        <dbReference type="ARBA" id="ARBA00022723"/>
    </source>
</evidence>
<dbReference type="PANTHER" id="PTHR11709">
    <property type="entry name" value="MULTI-COPPER OXIDASE"/>
    <property type="match status" value="1"/>
</dbReference>
<evidence type="ECO:0000259" key="5">
    <source>
        <dbReference type="Pfam" id="PF00394"/>
    </source>
</evidence>
<evidence type="ECO:0008006" key="10">
    <source>
        <dbReference type="Google" id="ProtNLM"/>
    </source>
</evidence>
<feature type="domain" description="Plastocyanin-like" evidence="5">
    <location>
        <begin position="297"/>
        <end position="446"/>
    </location>
</feature>
<keyword evidence="3" id="KW-0560">Oxidoreductase</keyword>
<name>A0A835CR58_APHGI</name>
<protein>
    <recommendedName>
        <fullName evidence="10">Laccase</fullName>
    </recommendedName>
</protein>
<keyword evidence="9" id="KW-1185">Reference proteome</keyword>
<dbReference type="Pfam" id="PF00394">
    <property type="entry name" value="Cu-oxidase"/>
    <property type="match status" value="2"/>
</dbReference>
<proteinExistence type="inferred from homology"/>
<dbReference type="InterPro" id="IPR002355">
    <property type="entry name" value="Cu_oxidase_Cu_BS"/>
</dbReference>
<dbReference type="CDD" id="cd13884">
    <property type="entry name" value="CuRO_2_tcLCC_insect_like"/>
    <property type="match status" value="2"/>
</dbReference>
<dbReference type="SUPFAM" id="SSF49503">
    <property type="entry name" value="Cupredoxins"/>
    <property type="match status" value="6"/>
</dbReference>
<dbReference type="FunFam" id="2.60.40.420:FF:000045">
    <property type="entry name" value="Laccase 2"/>
    <property type="match status" value="2"/>
</dbReference>
<dbReference type="InterPro" id="IPR001117">
    <property type="entry name" value="Cu-oxidase_2nd"/>
</dbReference>
<dbReference type="Pfam" id="PF07731">
    <property type="entry name" value="Cu-oxidase_2"/>
    <property type="match status" value="2"/>
</dbReference>
<keyword evidence="4" id="KW-0732">Signal</keyword>
<dbReference type="PROSITE" id="PS00079">
    <property type="entry name" value="MULTICOPPER_OXIDASE1"/>
    <property type="match status" value="1"/>
</dbReference>
<dbReference type="GO" id="GO:0016491">
    <property type="term" value="F:oxidoreductase activity"/>
    <property type="evidence" value="ECO:0007669"/>
    <property type="project" value="UniProtKB-KW"/>
</dbReference>
<sequence length="1398" mass="158287">MKYFRLIIIGLIITNITAKRLKKRQWDNYYSEEPEIFNDEIKEEEPKTFISTIKNETMGVFRKYNRNSEKWEPFEFVKNSESNIGPDENSEQTKQQNIDMPDKMVIGKRVSGWGRISGPQECARQCVAGEQPKICYFDWTANYYSTLSGACALCVPKTNSSIVNDCECIYGDGYNISGMTTINRMYPGPSIQVCLGDLVVVDLTNNMDGSEMTIHWHGIYQRNYQFYDGVPLITQCPIKSRTTFRYQWVAQNIGTHWWHSHTGLQQAKLLNGMIVIREPKENDPNNKLYDRDDVDNHIFLGDWMHVLPDQHFPGAFGPPVVGQRADNILINGQGQWLDPATGKFTTTPLTTINVKPGLRYRFRMVNSGNWDCPMQLTIQNHDLTIIASDGDNVRPRVVNTITLFPAERYDFILNANQRPGVFWIQVRLIGFCFDQEIIQWGILRYSVPGLSSQPSLARPTYNNPLSTGIIFNNINEVCNGMNPTAVCVKNLESADPVDPRILADKTDYQFFLPFTFYSYDRNMLFRAGTADPFLNPGGGPAGVVPLVNGISNVLPTSPLLTQARNIPESQICNGNRKPSHCLNNPVCQCTHVIRVPLDASVEIIMYDDDRTANLSHPFHLHGYGFHVMAQGSQNDVKLTSQNIHRALQLDQQRYKFNSRPPVKDVLAVPPNGYTIVRFIADNPGYWFYHCHILPHDHDSQLTSFHPQEGGIDKMMKLILFSTLIILAAGQLLPSVQRTFKSYSKSQSKWITHPYYLKNKRKIELPLEDNSQEKLKVGQTVDDWGRVAGPEECARECVAGAPPKLCYYHWTVQYYNTNNGACDLCVPKTNSSITSDCQCVYGDGYNISGILTVNRMFPGPSIQVCLGDLVVVDVKNMADGHDMTIHWHGIYQKNYQHYDGAPFITQCPIQSGTTFRYKWRAQNIGTHWWHSHTGLQQAKMLEGAIVIRQPKEDDNNYELYDRDDSDNIIILNDWFHSLPDEHFPGPAGGHNFGQIPENILINGQGKWLNPATGEFTNTPLAVINVEPGVRYRFRMINTISWDCPLQLSIQDHDLKIISADGENVKPVVVNTITSFAAERYDFILNAYQKPGNYWIQVRLIGFCFDREIIQLGILRYSGSQLTEPTLARPTYNNPIATGIIFNNIGEVCDGSNPKEVCVKNLESADPVDPRILAEKTDVQFFLPYTFYLYNQSELFEPGTYKSFMVPTAAPMGVVPLLNGITNRLATSPLLTQADKTHQSQVCSGTSKLKTLSNNENYECTHVLEIPLNSSVEIIMYDEDRTANLSHPFHLHGYGFHVMAQGSQNDVKLTPQNIHRALQLDQQRYKFNSRPPVKDTLAVPPNGYTIVRFIADNPGYWFYHCHILPHLMIGMSLVIHVGTPSDVPPTPPGFPTCGNFQPPI</sequence>
<dbReference type="InterPro" id="IPR011707">
    <property type="entry name" value="Cu-oxidase-like_N"/>
</dbReference>
<feature type="signal peptide" evidence="4">
    <location>
        <begin position="1"/>
        <end position="18"/>
    </location>
</feature>
<dbReference type="GO" id="GO:0005507">
    <property type="term" value="F:copper ion binding"/>
    <property type="evidence" value="ECO:0007669"/>
    <property type="project" value="InterPro"/>
</dbReference>
<dbReference type="InterPro" id="IPR008972">
    <property type="entry name" value="Cupredoxin"/>
</dbReference>
<dbReference type="EMBL" id="JACMRX010000003">
    <property type="protein sequence ID" value="KAF7993614.1"/>
    <property type="molecule type" value="Genomic_DNA"/>
</dbReference>
<evidence type="ECO:0000313" key="8">
    <source>
        <dbReference type="EMBL" id="KAF7993614.1"/>
    </source>
</evidence>
<evidence type="ECO:0000256" key="4">
    <source>
        <dbReference type="SAM" id="SignalP"/>
    </source>
</evidence>
<dbReference type="CDD" id="cd13858">
    <property type="entry name" value="CuRO_1_tcLCC2_insect_like"/>
    <property type="match status" value="2"/>
</dbReference>
<evidence type="ECO:0000259" key="6">
    <source>
        <dbReference type="Pfam" id="PF07731"/>
    </source>
</evidence>
<feature type="chain" id="PRO_5032891323" description="Laccase" evidence="4">
    <location>
        <begin position="19"/>
        <end position="1398"/>
    </location>
</feature>
<dbReference type="OrthoDB" id="2121828at2759"/>
<dbReference type="GO" id="GO:0006826">
    <property type="term" value="P:iron ion transport"/>
    <property type="evidence" value="ECO:0007669"/>
    <property type="project" value="TreeGrafter"/>
</dbReference>
<gene>
    <name evidence="8" type="ORF">HCN44_010209</name>
</gene>
<evidence type="ECO:0000256" key="3">
    <source>
        <dbReference type="ARBA" id="ARBA00023002"/>
    </source>
</evidence>
<dbReference type="Pfam" id="PF07732">
    <property type="entry name" value="Cu-oxidase_3"/>
    <property type="match status" value="2"/>
</dbReference>
<evidence type="ECO:0000259" key="7">
    <source>
        <dbReference type="Pfam" id="PF07732"/>
    </source>
</evidence>
<dbReference type="InterPro" id="IPR033138">
    <property type="entry name" value="Cu_oxidase_CS"/>
</dbReference>
<comment type="similarity">
    <text evidence="1">Belongs to the multicopper oxidase family.</text>
</comment>
<dbReference type="PROSITE" id="PS00080">
    <property type="entry name" value="MULTICOPPER_OXIDASE2"/>
    <property type="match status" value="1"/>
</dbReference>
<dbReference type="GO" id="GO:0005886">
    <property type="term" value="C:plasma membrane"/>
    <property type="evidence" value="ECO:0007669"/>
    <property type="project" value="TreeGrafter"/>
</dbReference>
<reference evidence="8 9" key="1">
    <citation type="submission" date="2020-08" db="EMBL/GenBank/DDBJ databases">
        <title>Aphidius gifuensis genome sequencing and assembly.</title>
        <authorList>
            <person name="Du Z."/>
        </authorList>
    </citation>
    <scope>NUCLEOTIDE SEQUENCE [LARGE SCALE GENOMIC DNA]</scope>
    <source>
        <strain evidence="8">YNYX2018</strain>
        <tissue evidence="8">Adults</tissue>
    </source>
</reference>
<feature type="domain" description="Plastocyanin-like" evidence="5">
    <location>
        <begin position="965"/>
        <end position="1118"/>
    </location>
</feature>
<dbReference type="InterPro" id="IPR011706">
    <property type="entry name" value="Cu-oxidase_C"/>
</dbReference>
<dbReference type="Proteomes" id="UP000639338">
    <property type="component" value="Unassembled WGS sequence"/>
</dbReference>
<feature type="domain" description="Plastocyanin-like" evidence="7">
    <location>
        <begin position="177"/>
        <end position="280"/>
    </location>
</feature>
<evidence type="ECO:0000256" key="1">
    <source>
        <dbReference type="ARBA" id="ARBA00010609"/>
    </source>
</evidence>
<dbReference type="PANTHER" id="PTHR11709:SF232">
    <property type="entry name" value="STRAW, ISOFORM G"/>
    <property type="match status" value="1"/>
</dbReference>
<keyword evidence="2" id="KW-0479">Metal-binding</keyword>
<comment type="caution">
    <text evidence="8">The sequence shown here is derived from an EMBL/GenBank/DDBJ whole genome shotgun (WGS) entry which is preliminary data.</text>
</comment>
<feature type="domain" description="Plastocyanin-like" evidence="7">
    <location>
        <begin position="847"/>
        <end position="950"/>
    </location>
</feature>
<feature type="domain" description="Plastocyanin-like" evidence="6">
    <location>
        <begin position="1236"/>
        <end position="1376"/>
    </location>
</feature>
<accession>A0A835CR58</accession>
<feature type="domain" description="Plastocyanin-like" evidence="6">
    <location>
        <begin position="569"/>
        <end position="696"/>
    </location>
</feature>
<evidence type="ECO:0000313" key="9">
    <source>
        <dbReference type="Proteomes" id="UP000639338"/>
    </source>
</evidence>